<proteinExistence type="predicted"/>
<evidence type="ECO:0000256" key="1">
    <source>
        <dbReference type="SAM" id="Phobius"/>
    </source>
</evidence>
<evidence type="ECO:0000313" key="3">
    <source>
        <dbReference type="Proteomes" id="UP000309061"/>
    </source>
</evidence>
<gene>
    <name evidence="2" type="ORF">H2LOC_012905</name>
</gene>
<dbReference type="Pfam" id="PF13687">
    <property type="entry name" value="DUF4153"/>
    <property type="match status" value="1"/>
</dbReference>
<dbReference type="Proteomes" id="UP000309061">
    <property type="component" value="Chromosome"/>
</dbReference>
<feature type="transmembrane region" description="Helical" evidence="1">
    <location>
        <begin position="17"/>
        <end position="35"/>
    </location>
</feature>
<feature type="transmembrane region" description="Helical" evidence="1">
    <location>
        <begin position="357"/>
        <end position="377"/>
    </location>
</feature>
<sequence>MTIEAPSLARRTPARWFVNRLMLATGAAALADWLFYNAYPLGVSVAIFLGSCAVLAIGTNPVRAHPRLRIGASIALLLALLAVVEEVSWLSFLVASGATSLFALMMVSGDFAAWPSQLRRALGLPLAGPFWLAGDAFRARRLSLRKGKPAGRIAALASWIAPILLGSIFLALFASANPLIEDWVQELDPRRIFELVSVARAVFWLLVICSIWPLLHLRFSRKAARAALASGTSPAGDFEALFGKVAVLRSLLLFNALFAVQTSLDFAYLWGGLALPNGLTYAAYAHRGAYPLVATTLLAAGFVLVAMRRGGPAETSPWIKPLVLAWVAQNLMLVASSIFRTGLYIAAYSLSELRLAALIWMALVAVGLALIVVQIVWRKTSRWLLNANAIATAITLYACCWIDFPAIVASYDIAHCLEISGTGPALDLDYLFALGPEAMPAYDEFLQAYWRRNQTGKSSGQIAWSQNERRSNAETASRLNWRSRTFRGWRLQRYFDTHPEGASTGERPLANQ</sequence>
<feature type="transmembrane region" description="Helical" evidence="1">
    <location>
        <begin position="322"/>
        <end position="345"/>
    </location>
</feature>
<keyword evidence="1" id="KW-1133">Transmembrane helix</keyword>
<feature type="transmembrane region" description="Helical" evidence="1">
    <location>
        <begin position="290"/>
        <end position="310"/>
    </location>
</feature>
<feature type="transmembrane region" description="Helical" evidence="1">
    <location>
        <begin position="251"/>
        <end position="270"/>
    </location>
</feature>
<organism evidence="2 3">
    <name type="scientific">Methylocystis heyeri</name>
    <dbReference type="NCBI Taxonomy" id="391905"/>
    <lineage>
        <taxon>Bacteria</taxon>
        <taxon>Pseudomonadati</taxon>
        <taxon>Pseudomonadota</taxon>
        <taxon>Alphaproteobacteria</taxon>
        <taxon>Hyphomicrobiales</taxon>
        <taxon>Methylocystaceae</taxon>
        <taxon>Methylocystis</taxon>
    </lineage>
</organism>
<accession>A0A6B8KFY8</accession>
<feature type="transmembrane region" description="Helical" evidence="1">
    <location>
        <begin position="41"/>
        <end position="59"/>
    </location>
</feature>
<dbReference type="RefSeq" id="WP_136496754.1">
    <property type="nucleotide sequence ID" value="NZ_CP046052.1"/>
</dbReference>
<reference evidence="2 3" key="1">
    <citation type="submission" date="2019-11" db="EMBL/GenBank/DDBJ databases">
        <title>The genome sequence of Methylocystis heyeri.</title>
        <authorList>
            <person name="Oshkin I.Y."/>
            <person name="Miroshnikov K."/>
            <person name="Dedysh S.N."/>
        </authorList>
    </citation>
    <scope>NUCLEOTIDE SEQUENCE [LARGE SCALE GENOMIC DNA]</scope>
    <source>
        <strain evidence="2 3">H2</strain>
    </source>
</reference>
<dbReference type="EMBL" id="CP046052">
    <property type="protein sequence ID" value="QGM46522.1"/>
    <property type="molecule type" value="Genomic_DNA"/>
</dbReference>
<feature type="transmembrane region" description="Helical" evidence="1">
    <location>
        <begin position="153"/>
        <end position="175"/>
    </location>
</feature>
<keyword evidence="1" id="KW-0812">Transmembrane</keyword>
<evidence type="ECO:0000313" key="2">
    <source>
        <dbReference type="EMBL" id="QGM46522.1"/>
    </source>
</evidence>
<name>A0A6B8KFY8_9HYPH</name>
<dbReference type="OrthoDB" id="7280060at2"/>
<dbReference type="InterPro" id="IPR025291">
    <property type="entry name" value="DUF4153"/>
</dbReference>
<feature type="transmembrane region" description="Helical" evidence="1">
    <location>
        <begin position="389"/>
        <end position="411"/>
    </location>
</feature>
<keyword evidence="3" id="KW-1185">Reference proteome</keyword>
<dbReference type="KEGG" id="mhey:H2LOC_012905"/>
<protein>
    <submittedName>
        <fullName evidence="2">DUF4173 domain-containing protein</fullName>
    </submittedName>
</protein>
<dbReference type="AlphaFoldDB" id="A0A6B8KFY8"/>
<keyword evidence="1" id="KW-0472">Membrane</keyword>
<feature type="transmembrane region" description="Helical" evidence="1">
    <location>
        <begin position="195"/>
        <end position="215"/>
    </location>
</feature>